<dbReference type="Proteomes" id="UP000231990">
    <property type="component" value="Unassembled WGS sequence"/>
</dbReference>
<dbReference type="OrthoDB" id="343111at2"/>
<dbReference type="RefSeq" id="WP_100714492.1">
    <property type="nucleotide sequence ID" value="NZ_NPDY01000013.1"/>
</dbReference>
<sequence>MKSDFRTTHWLSLLALLFLLNQCTVKYVKKDPDLSNILLKFKRIVIVVDPASALNQADSEMAKAMAQQYLAHHKEFIVYPSSQSKFQCGNLPGKAQGIFSLLIHQTIREQELHIKVKGELKDCKSGKLLWEGLAASDYSLTQEDDANQSLRKTYVQKFGESVGPKAIPYYYVLGALVDELSGPTLTEEEQDEKIEVESSG</sequence>
<gene>
    <name evidence="1" type="ORF">CH360_13040</name>
    <name evidence="2" type="ORF">CH373_04290</name>
</gene>
<evidence type="ECO:0000313" key="3">
    <source>
        <dbReference type="Proteomes" id="UP000231962"/>
    </source>
</evidence>
<dbReference type="EMBL" id="NPDY01000013">
    <property type="protein sequence ID" value="PJZ68987.1"/>
    <property type="molecule type" value="Genomic_DNA"/>
</dbReference>
<dbReference type="InterPro" id="IPR031027">
    <property type="entry name" value="Lipo_MXAN_6521"/>
</dbReference>
<evidence type="ECO:0000313" key="4">
    <source>
        <dbReference type="Proteomes" id="UP000231990"/>
    </source>
</evidence>
<dbReference type="AlphaFoldDB" id="A0A2M9ZQ21"/>
<protein>
    <recommendedName>
        <fullName evidence="5">Lipoprotein</fullName>
    </recommendedName>
</protein>
<name>A0A2M9ZQ21_9LEPT</name>
<dbReference type="EMBL" id="NPDZ01000002">
    <property type="protein sequence ID" value="PJZ74144.1"/>
    <property type="molecule type" value="Genomic_DNA"/>
</dbReference>
<keyword evidence="3" id="KW-1185">Reference proteome</keyword>
<reference evidence="3 4" key="1">
    <citation type="submission" date="2017-07" db="EMBL/GenBank/DDBJ databases">
        <title>Leptospira spp. isolated from tropical soils.</title>
        <authorList>
            <person name="Thibeaux R."/>
            <person name="Iraola G."/>
            <person name="Ferres I."/>
            <person name="Bierque E."/>
            <person name="Girault D."/>
            <person name="Soupe-Gilbert M.-E."/>
            <person name="Picardeau M."/>
            <person name="Goarant C."/>
        </authorList>
    </citation>
    <scope>NUCLEOTIDE SEQUENCE [LARGE SCALE GENOMIC DNA]</scope>
    <source>
        <strain evidence="2 4">FH1-B-B1</strain>
        <strain evidence="1 3">FH1-B-C1</strain>
    </source>
</reference>
<evidence type="ECO:0000313" key="2">
    <source>
        <dbReference type="EMBL" id="PJZ74144.1"/>
    </source>
</evidence>
<evidence type="ECO:0000313" key="1">
    <source>
        <dbReference type="EMBL" id="PJZ68987.1"/>
    </source>
</evidence>
<dbReference type="Proteomes" id="UP000231962">
    <property type="component" value="Unassembled WGS sequence"/>
</dbReference>
<evidence type="ECO:0008006" key="5">
    <source>
        <dbReference type="Google" id="ProtNLM"/>
    </source>
</evidence>
<organism evidence="2 4">
    <name type="scientific">Leptospira perolatii</name>
    <dbReference type="NCBI Taxonomy" id="2023191"/>
    <lineage>
        <taxon>Bacteria</taxon>
        <taxon>Pseudomonadati</taxon>
        <taxon>Spirochaetota</taxon>
        <taxon>Spirochaetia</taxon>
        <taxon>Leptospirales</taxon>
        <taxon>Leptospiraceae</taxon>
        <taxon>Leptospira</taxon>
    </lineage>
</organism>
<comment type="caution">
    <text evidence="2">The sequence shown here is derived from an EMBL/GenBank/DDBJ whole genome shotgun (WGS) entry which is preliminary data.</text>
</comment>
<proteinExistence type="predicted"/>
<accession>A0A2M9ZQ21</accession>
<dbReference type="NCBIfam" id="TIGR04455">
    <property type="entry name" value="lipo_MXAN_6521"/>
    <property type="match status" value="1"/>
</dbReference>